<name>A0A4R0I9H2_9ACTN</name>
<protein>
    <submittedName>
        <fullName evidence="5">FadR family transcriptional regulator</fullName>
    </submittedName>
</protein>
<dbReference type="InterPro" id="IPR008920">
    <property type="entry name" value="TF_FadR/GntR_C"/>
</dbReference>
<keyword evidence="3" id="KW-0804">Transcription</keyword>
<organism evidence="5 6">
    <name type="scientific">Kribbella sindirgiensis</name>
    <dbReference type="NCBI Taxonomy" id="1124744"/>
    <lineage>
        <taxon>Bacteria</taxon>
        <taxon>Bacillati</taxon>
        <taxon>Actinomycetota</taxon>
        <taxon>Actinomycetes</taxon>
        <taxon>Propionibacteriales</taxon>
        <taxon>Kribbellaceae</taxon>
        <taxon>Kribbella</taxon>
    </lineage>
</organism>
<dbReference type="Pfam" id="PF00392">
    <property type="entry name" value="GntR"/>
    <property type="match status" value="1"/>
</dbReference>
<comment type="caution">
    <text evidence="5">The sequence shown here is derived from an EMBL/GenBank/DDBJ whole genome shotgun (WGS) entry which is preliminary data.</text>
</comment>
<dbReference type="Gene3D" id="1.20.120.530">
    <property type="entry name" value="GntR ligand-binding domain-like"/>
    <property type="match status" value="1"/>
</dbReference>
<dbReference type="InterPro" id="IPR036388">
    <property type="entry name" value="WH-like_DNA-bd_sf"/>
</dbReference>
<feature type="domain" description="HTH gntR-type" evidence="4">
    <location>
        <begin position="17"/>
        <end position="85"/>
    </location>
</feature>
<evidence type="ECO:0000259" key="4">
    <source>
        <dbReference type="PROSITE" id="PS50949"/>
    </source>
</evidence>
<sequence>MESPPARPVPPRPVPRSRLYEQVADQISTWIIENDLLPGDRLPPERELAQRLGVSRATLSQALVALEVIGAVMVRHGDGTVLTDRARTAPVMEAIRAHADRLPEIIEARDALESKLAALAASRRTDGDLTAIRSALETMERDIEAGGRGVEGDEAFHGAVTAAARSGLLAKMMTAIHDLIRETRLESLSQPGRPRESLAGHRKVADAIAAGDPDAAALATHEHVMLVSDVALLRDRT</sequence>
<dbReference type="SMART" id="SM00345">
    <property type="entry name" value="HTH_GNTR"/>
    <property type="match status" value="1"/>
</dbReference>
<dbReference type="PROSITE" id="PS50949">
    <property type="entry name" value="HTH_GNTR"/>
    <property type="match status" value="1"/>
</dbReference>
<evidence type="ECO:0000256" key="1">
    <source>
        <dbReference type="ARBA" id="ARBA00023015"/>
    </source>
</evidence>
<dbReference type="RefSeq" id="WP_131293730.1">
    <property type="nucleotide sequence ID" value="NZ_SJKA01000012.1"/>
</dbReference>
<dbReference type="SUPFAM" id="SSF48008">
    <property type="entry name" value="GntR ligand-binding domain-like"/>
    <property type="match status" value="1"/>
</dbReference>
<dbReference type="Pfam" id="PF07729">
    <property type="entry name" value="FCD"/>
    <property type="match status" value="1"/>
</dbReference>
<dbReference type="AlphaFoldDB" id="A0A4R0I9H2"/>
<dbReference type="GO" id="GO:0003700">
    <property type="term" value="F:DNA-binding transcription factor activity"/>
    <property type="evidence" value="ECO:0007669"/>
    <property type="project" value="InterPro"/>
</dbReference>
<dbReference type="Proteomes" id="UP000292695">
    <property type="component" value="Unassembled WGS sequence"/>
</dbReference>
<dbReference type="CDD" id="cd07377">
    <property type="entry name" value="WHTH_GntR"/>
    <property type="match status" value="1"/>
</dbReference>
<dbReference type="SUPFAM" id="SSF46785">
    <property type="entry name" value="Winged helix' DNA-binding domain"/>
    <property type="match status" value="1"/>
</dbReference>
<dbReference type="InterPro" id="IPR036390">
    <property type="entry name" value="WH_DNA-bd_sf"/>
</dbReference>
<evidence type="ECO:0000313" key="6">
    <source>
        <dbReference type="Proteomes" id="UP000292695"/>
    </source>
</evidence>
<dbReference type="EMBL" id="SJKA01000012">
    <property type="protein sequence ID" value="TCC28370.1"/>
    <property type="molecule type" value="Genomic_DNA"/>
</dbReference>
<dbReference type="PRINTS" id="PR00035">
    <property type="entry name" value="HTHGNTR"/>
</dbReference>
<dbReference type="Gene3D" id="1.10.10.10">
    <property type="entry name" value="Winged helix-like DNA-binding domain superfamily/Winged helix DNA-binding domain"/>
    <property type="match status" value="1"/>
</dbReference>
<evidence type="ECO:0000313" key="5">
    <source>
        <dbReference type="EMBL" id="TCC28370.1"/>
    </source>
</evidence>
<gene>
    <name evidence="5" type="ORF">E0H50_29085</name>
</gene>
<dbReference type="PANTHER" id="PTHR43537">
    <property type="entry name" value="TRANSCRIPTIONAL REGULATOR, GNTR FAMILY"/>
    <property type="match status" value="1"/>
</dbReference>
<reference evidence="5 6" key="1">
    <citation type="submission" date="2019-02" db="EMBL/GenBank/DDBJ databases">
        <title>Kribbella capetownensis sp. nov. and Kribbella speibonae sp. nov., isolated from soil.</title>
        <authorList>
            <person name="Curtis S.M."/>
            <person name="Norton I."/>
            <person name="Everest G.J."/>
            <person name="Meyers P.R."/>
        </authorList>
    </citation>
    <scope>NUCLEOTIDE SEQUENCE [LARGE SCALE GENOMIC DNA]</scope>
    <source>
        <strain evidence="5 6">DSM 27082</strain>
    </source>
</reference>
<accession>A0A4R0I9H2</accession>
<dbReference type="GO" id="GO:0003677">
    <property type="term" value="F:DNA binding"/>
    <property type="evidence" value="ECO:0007669"/>
    <property type="project" value="UniProtKB-KW"/>
</dbReference>
<keyword evidence="2" id="KW-0238">DNA-binding</keyword>
<evidence type="ECO:0000256" key="3">
    <source>
        <dbReference type="ARBA" id="ARBA00023163"/>
    </source>
</evidence>
<dbReference type="PANTHER" id="PTHR43537:SF5">
    <property type="entry name" value="UXU OPERON TRANSCRIPTIONAL REGULATOR"/>
    <property type="match status" value="1"/>
</dbReference>
<evidence type="ECO:0000256" key="2">
    <source>
        <dbReference type="ARBA" id="ARBA00023125"/>
    </source>
</evidence>
<dbReference type="InterPro" id="IPR000524">
    <property type="entry name" value="Tscrpt_reg_HTH_GntR"/>
</dbReference>
<dbReference type="InterPro" id="IPR011711">
    <property type="entry name" value="GntR_C"/>
</dbReference>
<dbReference type="SMART" id="SM00895">
    <property type="entry name" value="FCD"/>
    <property type="match status" value="1"/>
</dbReference>
<proteinExistence type="predicted"/>
<keyword evidence="6" id="KW-1185">Reference proteome</keyword>
<keyword evidence="1" id="KW-0805">Transcription regulation</keyword>
<dbReference type="OrthoDB" id="155424at2"/>